<protein>
    <submittedName>
        <fullName evidence="1">Uncharacterized protein</fullName>
    </submittedName>
</protein>
<name>A0A0W0FGI4_MONRR</name>
<evidence type="ECO:0000313" key="2">
    <source>
        <dbReference type="Proteomes" id="UP000054988"/>
    </source>
</evidence>
<reference evidence="1 2" key="1">
    <citation type="submission" date="2015-12" db="EMBL/GenBank/DDBJ databases">
        <title>Draft genome sequence of Moniliophthora roreri, the causal agent of frosty pod rot of cacao.</title>
        <authorList>
            <person name="Aime M.C."/>
            <person name="Diaz-Valderrama J.R."/>
            <person name="Kijpornyongpan T."/>
            <person name="Phillips-Mora W."/>
        </authorList>
    </citation>
    <scope>NUCLEOTIDE SEQUENCE [LARGE SCALE GENOMIC DNA]</scope>
    <source>
        <strain evidence="1 2">MCA 2952</strain>
    </source>
</reference>
<dbReference type="EMBL" id="LATX01001990">
    <property type="protein sequence ID" value="KTB35447.1"/>
    <property type="molecule type" value="Genomic_DNA"/>
</dbReference>
<gene>
    <name evidence="1" type="ORF">WG66_12045</name>
</gene>
<organism evidence="1 2">
    <name type="scientific">Moniliophthora roreri</name>
    <name type="common">Frosty pod rot fungus</name>
    <name type="synonym">Monilia roreri</name>
    <dbReference type="NCBI Taxonomy" id="221103"/>
    <lineage>
        <taxon>Eukaryota</taxon>
        <taxon>Fungi</taxon>
        <taxon>Dikarya</taxon>
        <taxon>Basidiomycota</taxon>
        <taxon>Agaricomycotina</taxon>
        <taxon>Agaricomycetes</taxon>
        <taxon>Agaricomycetidae</taxon>
        <taxon>Agaricales</taxon>
        <taxon>Marasmiineae</taxon>
        <taxon>Marasmiaceae</taxon>
        <taxon>Moniliophthora</taxon>
    </lineage>
</organism>
<dbReference type="eggNOG" id="ENOG502SZF8">
    <property type="taxonomic scope" value="Eukaryota"/>
</dbReference>
<sequence length="273" mass="32122">MSNRRPQIPPFKNPIHFDHVRRSNKWVCNICPQHPKEMNTDQALFHETTSQHAHNLEVLQDQSAWWNPLQTSWESWNHPIEQDLPLTKDAMKDREHRYFADQVDDLVPFWIRGVEAAERGGQVSKLSDFLESLEDRYNTNTNVWPPRVHNPWRNPDAHSFIGGRDHDWEQKSAGHNDGWGLVHVNWDSQAKSLSSWDSNEQNIYNVSENRTTRRSEPREGGSGDLYNFVEEIAVQEAADEQRKRQMHSFFELSTDEKVRRIDDLIRTLHALQE</sequence>
<dbReference type="Proteomes" id="UP000054988">
    <property type="component" value="Unassembled WGS sequence"/>
</dbReference>
<proteinExistence type="predicted"/>
<evidence type="ECO:0000313" key="1">
    <source>
        <dbReference type="EMBL" id="KTB35447.1"/>
    </source>
</evidence>
<dbReference type="AlphaFoldDB" id="A0A0W0FGI4"/>
<accession>A0A0W0FGI4</accession>
<comment type="caution">
    <text evidence="1">The sequence shown here is derived from an EMBL/GenBank/DDBJ whole genome shotgun (WGS) entry which is preliminary data.</text>
</comment>